<gene>
    <name evidence="2" type="ORF">GNLVRS02_ARAD1B04048g</name>
</gene>
<organism evidence="2">
    <name type="scientific">Blastobotrys adeninivorans</name>
    <name type="common">Yeast</name>
    <name type="synonym">Arxula adeninivorans</name>
    <dbReference type="NCBI Taxonomy" id="409370"/>
    <lineage>
        <taxon>Eukaryota</taxon>
        <taxon>Fungi</taxon>
        <taxon>Dikarya</taxon>
        <taxon>Ascomycota</taxon>
        <taxon>Saccharomycotina</taxon>
        <taxon>Dipodascomycetes</taxon>
        <taxon>Dipodascales</taxon>
        <taxon>Trichomonascaceae</taxon>
        <taxon>Blastobotrys</taxon>
    </lineage>
</organism>
<dbReference type="GO" id="GO:0005634">
    <property type="term" value="C:nucleus"/>
    <property type="evidence" value="ECO:0007669"/>
    <property type="project" value="TreeGrafter"/>
</dbReference>
<evidence type="ECO:0000313" key="2">
    <source>
        <dbReference type="EMBL" id="CDP36045.1"/>
    </source>
</evidence>
<feature type="compositionally biased region" description="Acidic residues" evidence="1">
    <location>
        <begin position="535"/>
        <end position="550"/>
    </location>
</feature>
<dbReference type="PANTHER" id="PTHR13060">
    <property type="entry name" value="SGT1 PROTEIN HSGT1 SUPPRESSOR OF GCR2"/>
    <property type="match status" value="1"/>
</dbReference>
<evidence type="ECO:0000256" key="1">
    <source>
        <dbReference type="SAM" id="MobiDB-lite"/>
    </source>
</evidence>
<accession>A0A060T4J7</accession>
<dbReference type="PANTHER" id="PTHR13060:SF0">
    <property type="entry name" value="PROTEIN ECDYSONELESS HOMOLOG"/>
    <property type="match status" value="1"/>
</dbReference>
<feature type="region of interest" description="Disordered" evidence="1">
    <location>
        <begin position="507"/>
        <end position="561"/>
    </location>
</feature>
<dbReference type="AlphaFoldDB" id="A0A060T4J7"/>
<dbReference type="EMBL" id="HG937692">
    <property type="protein sequence ID" value="CDP36045.1"/>
    <property type="molecule type" value="Genomic_DNA"/>
</dbReference>
<feature type="compositionally biased region" description="Low complexity" evidence="1">
    <location>
        <begin position="512"/>
        <end position="529"/>
    </location>
</feature>
<reference evidence="2" key="2">
    <citation type="submission" date="2014-06" db="EMBL/GenBank/DDBJ databases">
        <title>The complete genome of Blastobotrys (Arxula) adeninivorans LS3 - a yeast of biotechnological interest.</title>
        <authorList>
            <person name="Kunze G."/>
            <person name="Gaillardin C."/>
            <person name="Czernicka M."/>
            <person name="Durrens P."/>
            <person name="Martin T."/>
            <person name="Boer E."/>
            <person name="Gabaldon T."/>
            <person name="Cruz J."/>
            <person name="Talla E."/>
            <person name="Marck C."/>
            <person name="Goffeau A."/>
            <person name="Barbe V."/>
            <person name="Baret P."/>
            <person name="Baronian K."/>
            <person name="Beier S."/>
            <person name="Bleykasten C."/>
            <person name="Bode R."/>
            <person name="Casaregola S."/>
            <person name="Despons L."/>
            <person name="Fairhead C."/>
            <person name="Giersberg M."/>
            <person name="Gierski P."/>
            <person name="Hahnel U."/>
            <person name="Hartmann A."/>
            <person name="Jankowska D."/>
            <person name="Jubin C."/>
            <person name="Jung P."/>
            <person name="Lafontaine I."/>
            <person name="Leh-Louis V."/>
            <person name="Lemaire M."/>
            <person name="Marcet-Houben M."/>
            <person name="Mascher M."/>
            <person name="Morel G."/>
            <person name="Richard G.-F."/>
            <person name="Riechen J."/>
            <person name="Sacerdot C."/>
            <person name="Sarkar A."/>
            <person name="Savel G."/>
            <person name="Schacherer J."/>
            <person name="Sherman D."/>
            <person name="Straub M.-L."/>
            <person name="Stein N."/>
            <person name="Thierry A."/>
            <person name="Trautwein-Schult A."/>
            <person name="Westhof E."/>
            <person name="Worch S."/>
            <person name="Dujon B."/>
            <person name="Souciet J.-L."/>
            <person name="Wincker P."/>
            <person name="Scholz U."/>
            <person name="Neuveglise N."/>
        </authorList>
    </citation>
    <scope>NUCLEOTIDE SEQUENCE</scope>
    <source>
        <strain evidence="2">LS3</strain>
    </source>
</reference>
<proteinExistence type="predicted"/>
<protein>
    <submittedName>
        <fullName evidence="2">ARAD1B04048p</fullName>
    </submittedName>
</protein>
<feature type="region of interest" description="Disordered" evidence="1">
    <location>
        <begin position="440"/>
        <end position="478"/>
    </location>
</feature>
<dbReference type="PhylomeDB" id="A0A060T4J7"/>
<sequence>MDDYTVVSYRLFPVLNVSTFESGNGFDQVVEYVNQELLPTVDGDGHKYLWNREAFNLSVLSWFGFPCLYGQTNVGSCLEDEWTIVYLLLKISRRFPQLAIQVNDSDGEFLLIEAAEDIPKWLTPDNSDNRVWIMGGRLGIYTPGKEIEDRSPSFKQVMQSLRDPSATEHDINWNERVQTKALWRIEDFPRVAIENNCHRALVTTPRKIAALLHQYPVYLSAALNLLSAEHLETHPALTNPSGNFATNDKDEGLVTWAARFTRFQYAQTLGQSFRPPQKFINSIFPSYHDEDDRMQLGAKLTAAVCLLQDHCKDFKEMTTHDKNDDFYEFILPFIQSEYFNGVDSDSDEHERRQQRAMDAFLRANEFQNENAYLSSRLSNLELPTDEELAAWDKTEDSDQWLNIFLDEGDYPQGADEMSARVREMMDRVNKFVDDQNAGLDGINVYEDSSSSSSSDSEDDDTDGNAPGPSKGNWDADDPKIDEDDFLEFFLQEALKLPPEEIEKYRADNSPESAHYAQASQTAHASAQTANTPDNQEFDSDSSDDDWDQVEQDLRRSGALTADSDPFSYEALQNLLQSIQSGGGITGPAATLLGQLNINLEDLMKGLNK</sequence>
<dbReference type="InterPro" id="IPR010770">
    <property type="entry name" value="Ecd"/>
</dbReference>
<dbReference type="Pfam" id="PF07093">
    <property type="entry name" value="SGT1"/>
    <property type="match status" value="1"/>
</dbReference>
<reference evidence="2" key="1">
    <citation type="submission" date="2014-02" db="EMBL/GenBank/DDBJ databases">
        <authorList>
            <person name="Genoscope - CEA"/>
        </authorList>
    </citation>
    <scope>NUCLEOTIDE SEQUENCE</scope>
    <source>
        <strain evidence="2">LS3</strain>
    </source>
</reference>
<name>A0A060T4J7_BLAAD</name>